<organism evidence="2 3">
    <name type="scientific">Caenorhabditis nigoni</name>
    <dbReference type="NCBI Taxonomy" id="1611254"/>
    <lineage>
        <taxon>Eukaryota</taxon>
        <taxon>Metazoa</taxon>
        <taxon>Ecdysozoa</taxon>
        <taxon>Nematoda</taxon>
        <taxon>Chromadorea</taxon>
        <taxon>Rhabditida</taxon>
        <taxon>Rhabditina</taxon>
        <taxon>Rhabditomorpha</taxon>
        <taxon>Rhabditoidea</taxon>
        <taxon>Rhabditidae</taxon>
        <taxon>Peloderinae</taxon>
        <taxon>Caenorhabditis</taxon>
    </lineage>
</organism>
<dbReference type="EMBL" id="PDUG01000004">
    <property type="protein sequence ID" value="PIC36448.1"/>
    <property type="molecule type" value="Genomic_DNA"/>
</dbReference>
<keyword evidence="3" id="KW-1185">Reference proteome</keyword>
<dbReference type="OrthoDB" id="5888210at2759"/>
<name>A0A2G5UA77_9PELO</name>
<feature type="domain" description="Sdz-33 F-box" evidence="1">
    <location>
        <begin position="204"/>
        <end position="262"/>
    </location>
</feature>
<dbReference type="PANTHER" id="PTHR21503">
    <property type="entry name" value="F-BOX-CONTAINING HYPOTHETICAL PROTEIN C.ELEGANS"/>
    <property type="match status" value="1"/>
</dbReference>
<evidence type="ECO:0000313" key="3">
    <source>
        <dbReference type="Proteomes" id="UP000230233"/>
    </source>
</evidence>
<dbReference type="Proteomes" id="UP000230233">
    <property type="component" value="Chromosome IV"/>
</dbReference>
<evidence type="ECO:0000259" key="1">
    <source>
        <dbReference type="Pfam" id="PF07735"/>
    </source>
</evidence>
<evidence type="ECO:0000313" key="2">
    <source>
        <dbReference type="EMBL" id="PIC36448.1"/>
    </source>
</evidence>
<gene>
    <name evidence="2" type="primary">Cnig_chr_IV.g15436</name>
    <name evidence="2" type="ORF">B9Z55_015436</name>
</gene>
<reference evidence="3" key="1">
    <citation type="submission" date="2017-10" db="EMBL/GenBank/DDBJ databases">
        <title>Rapid genome shrinkage in a self-fertile nematode reveals novel sperm competition proteins.</title>
        <authorList>
            <person name="Yin D."/>
            <person name="Schwarz E.M."/>
            <person name="Thomas C.G."/>
            <person name="Felde R.L."/>
            <person name="Korf I.F."/>
            <person name="Cutter A.D."/>
            <person name="Schartner C.M."/>
            <person name="Ralston E.J."/>
            <person name="Meyer B.J."/>
            <person name="Haag E.S."/>
        </authorList>
    </citation>
    <scope>NUCLEOTIDE SEQUENCE [LARGE SCALE GENOMIC DNA]</scope>
    <source>
        <strain evidence="3">JU1422</strain>
    </source>
</reference>
<dbReference type="PANTHER" id="PTHR21503:SF8">
    <property type="entry name" value="F-BOX ASSOCIATED DOMAIN-CONTAINING PROTEIN-RELATED"/>
    <property type="match status" value="1"/>
</dbReference>
<dbReference type="AlphaFoldDB" id="A0A2G5UA77"/>
<protein>
    <recommendedName>
        <fullName evidence="1">Sdz-33 F-box domain-containing protein</fullName>
    </recommendedName>
</protein>
<sequence length="295" mass="34824">MNDPRIPIWQDLFRIVNGPESYKMLPYRNEDERRLELIMDHKENDKKVINWKYVDNLDLLKEIEFSSGSYVYKTLAIELNSRSIFEINGLRCKCSICFDPESGIPTLYFEKDLMKKWPMELHKYCVDLFRTTPDLEMIMNLDDSSDLDESQTIKDLYLHDSTENLDPKIANEFFEKANIQNSFSTVRRTLDGPISDDSKLWNIPNLCIISYEWVSARQFTRFTGKNAYFTTMNFFHSDVQDMNAFLKHWLSSDNTNLETMTVMSFYRNTDGLFDGIKTSKWDPEKRPAKYVSNES</sequence>
<accession>A0A2G5UA77</accession>
<dbReference type="InterPro" id="IPR012885">
    <property type="entry name" value="F-box_Sdz-33"/>
</dbReference>
<dbReference type="Pfam" id="PF07735">
    <property type="entry name" value="FBA_2"/>
    <property type="match status" value="1"/>
</dbReference>
<comment type="caution">
    <text evidence="2">The sequence shown here is derived from an EMBL/GenBank/DDBJ whole genome shotgun (WGS) entry which is preliminary data.</text>
</comment>
<proteinExistence type="predicted"/>